<dbReference type="STRING" id="315423.SAMN04488020_102437"/>
<evidence type="ECO:0000313" key="3">
    <source>
        <dbReference type="Proteomes" id="UP000193870"/>
    </source>
</evidence>
<name>A0A1Y5RS21_9RHOB</name>
<dbReference type="AlphaFoldDB" id="A0A1Y5RS21"/>
<evidence type="ECO:0000313" key="2">
    <source>
        <dbReference type="EMBL" id="SLN24116.1"/>
    </source>
</evidence>
<feature type="region of interest" description="Disordered" evidence="1">
    <location>
        <begin position="15"/>
        <end position="38"/>
    </location>
</feature>
<sequence length="83" mass="8841">MAGQDMWNVARIERPGTGALQVTDGSNGARGGDDSVHGTRSAAFPLGIAPSEDPIHEDARSCIKGCIVKQYDGIQWMETEGPR</sequence>
<dbReference type="EMBL" id="FWFV01000002">
    <property type="protein sequence ID" value="SLN24116.1"/>
    <property type="molecule type" value="Genomic_DNA"/>
</dbReference>
<protein>
    <submittedName>
        <fullName evidence="2">Uncharacterized protein</fullName>
    </submittedName>
</protein>
<evidence type="ECO:0000256" key="1">
    <source>
        <dbReference type="SAM" id="MobiDB-lite"/>
    </source>
</evidence>
<reference evidence="2 3" key="1">
    <citation type="submission" date="2017-03" db="EMBL/GenBank/DDBJ databases">
        <authorList>
            <person name="Afonso C.L."/>
            <person name="Miller P.J."/>
            <person name="Scott M.A."/>
            <person name="Spackman E."/>
            <person name="Goraichik I."/>
            <person name="Dimitrov K.M."/>
            <person name="Suarez D.L."/>
            <person name="Swayne D.E."/>
        </authorList>
    </citation>
    <scope>NUCLEOTIDE SEQUENCE [LARGE SCALE GENOMIC DNA]</scope>
    <source>
        <strain evidence="2 3">CECT 7066</strain>
    </source>
</reference>
<keyword evidence="3" id="KW-1185">Reference proteome</keyword>
<dbReference type="Gene3D" id="3.20.20.300">
    <property type="entry name" value="Glycoside hydrolase, family 3, N-terminal domain"/>
    <property type="match status" value="1"/>
</dbReference>
<proteinExistence type="predicted"/>
<organism evidence="2 3">
    <name type="scientific">Palleronia marisminoris</name>
    <dbReference type="NCBI Taxonomy" id="315423"/>
    <lineage>
        <taxon>Bacteria</taxon>
        <taxon>Pseudomonadati</taxon>
        <taxon>Pseudomonadota</taxon>
        <taxon>Alphaproteobacteria</taxon>
        <taxon>Rhodobacterales</taxon>
        <taxon>Roseobacteraceae</taxon>
        <taxon>Palleronia</taxon>
    </lineage>
</organism>
<dbReference type="GO" id="GO:0004553">
    <property type="term" value="F:hydrolase activity, hydrolyzing O-glycosyl compounds"/>
    <property type="evidence" value="ECO:0007669"/>
    <property type="project" value="InterPro"/>
</dbReference>
<dbReference type="InterPro" id="IPR036962">
    <property type="entry name" value="Glyco_hydro_3_N_sf"/>
</dbReference>
<dbReference type="RefSeq" id="WP_085852887.1">
    <property type="nucleotide sequence ID" value="NZ_FOPF01000002.1"/>
</dbReference>
<dbReference type="OrthoDB" id="9781691at2"/>
<dbReference type="GO" id="GO:0005975">
    <property type="term" value="P:carbohydrate metabolic process"/>
    <property type="evidence" value="ECO:0007669"/>
    <property type="project" value="InterPro"/>
</dbReference>
<dbReference type="Proteomes" id="UP000193870">
    <property type="component" value="Unassembled WGS sequence"/>
</dbReference>
<accession>A0A1Y5RS21</accession>
<gene>
    <name evidence="2" type="ORF">PAM7066_00844</name>
</gene>